<reference evidence="3" key="2">
    <citation type="submission" date="2020-10" db="UniProtKB">
        <authorList>
            <consortium name="WormBaseParasite"/>
        </authorList>
    </citation>
    <scope>IDENTIFICATION</scope>
</reference>
<evidence type="ECO:0000313" key="2">
    <source>
        <dbReference type="Proteomes" id="UP000492821"/>
    </source>
</evidence>
<name>A0A7E4ZYN7_PANRE</name>
<evidence type="ECO:0000313" key="3">
    <source>
        <dbReference type="WBParaSite" id="Pan_g3909.t1"/>
    </source>
</evidence>
<sequence>MDTISAVKSITVLLVLCYFVLTGAINPTPQTIVLRNALERANLKCTVKQFNRQLVDITCRVGFRDLTRLFHRFQGNKIRRLTVEGSPRTYRAINRPLKSATKGHPKRNELFIGQIWLETDLQRGQLGPTIRWICS</sequence>
<keyword evidence="2" id="KW-1185">Reference proteome</keyword>
<organism evidence="2 3">
    <name type="scientific">Panagrellus redivivus</name>
    <name type="common">Microworm</name>
    <dbReference type="NCBI Taxonomy" id="6233"/>
    <lineage>
        <taxon>Eukaryota</taxon>
        <taxon>Metazoa</taxon>
        <taxon>Ecdysozoa</taxon>
        <taxon>Nematoda</taxon>
        <taxon>Chromadorea</taxon>
        <taxon>Rhabditida</taxon>
        <taxon>Tylenchina</taxon>
        <taxon>Panagrolaimomorpha</taxon>
        <taxon>Panagrolaimoidea</taxon>
        <taxon>Panagrolaimidae</taxon>
        <taxon>Panagrellus</taxon>
    </lineage>
</organism>
<keyword evidence="1" id="KW-1133">Transmembrane helix</keyword>
<reference evidence="2" key="1">
    <citation type="journal article" date="2013" name="Genetics">
        <title>The draft genome and transcriptome of Panagrellus redivivus are shaped by the harsh demands of a free-living lifestyle.</title>
        <authorList>
            <person name="Srinivasan J."/>
            <person name="Dillman A.R."/>
            <person name="Macchietto M.G."/>
            <person name="Heikkinen L."/>
            <person name="Lakso M."/>
            <person name="Fracchia K.M."/>
            <person name="Antoshechkin I."/>
            <person name="Mortazavi A."/>
            <person name="Wong G."/>
            <person name="Sternberg P.W."/>
        </authorList>
    </citation>
    <scope>NUCLEOTIDE SEQUENCE [LARGE SCALE GENOMIC DNA]</scope>
    <source>
        <strain evidence="2">MT8872</strain>
    </source>
</reference>
<feature type="transmembrane region" description="Helical" evidence="1">
    <location>
        <begin position="6"/>
        <end position="25"/>
    </location>
</feature>
<protein>
    <submittedName>
        <fullName evidence="3">HTH_48 domain-containing protein</fullName>
    </submittedName>
</protein>
<keyword evidence="1" id="KW-0812">Transmembrane</keyword>
<dbReference type="Proteomes" id="UP000492821">
    <property type="component" value="Unassembled WGS sequence"/>
</dbReference>
<dbReference type="WBParaSite" id="Pan_g3909.t1">
    <property type="protein sequence ID" value="Pan_g3909.t1"/>
    <property type="gene ID" value="Pan_g3909"/>
</dbReference>
<keyword evidence="1" id="KW-0472">Membrane</keyword>
<accession>A0A7E4ZYN7</accession>
<evidence type="ECO:0000256" key="1">
    <source>
        <dbReference type="SAM" id="Phobius"/>
    </source>
</evidence>
<dbReference type="AlphaFoldDB" id="A0A7E4ZYN7"/>
<proteinExistence type="predicted"/>